<accession>A0ABD3K631</accession>
<keyword evidence="4 8" id="KW-0732">Signal</keyword>
<reference evidence="9 10" key="1">
    <citation type="submission" date="2024-11" db="EMBL/GenBank/DDBJ databases">
        <title>Chromosome-level genome assembly of Eucalyptus globulus Labill. provides insights into its genome evolution.</title>
        <authorList>
            <person name="Li X."/>
        </authorList>
    </citation>
    <scope>NUCLEOTIDE SEQUENCE [LARGE SCALE GENOMIC DNA]</scope>
    <source>
        <strain evidence="9">CL2024</strain>
        <tissue evidence="9">Fresh tender leaves</tissue>
    </source>
</reference>
<keyword evidence="10" id="KW-1185">Reference proteome</keyword>
<evidence type="ECO:0008006" key="11">
    <source>
        <dbReference type="Google" id="ProtNLM"/>
    </source>
</evidence>
<dbReference type="AlphaFoldDB" id="A0ABD3K631"/>
<organism evidence="9 10">
    <name type="scientific">Eucalyptus globulus</name>
    <name type="common">Tasmanian blue gum</name>
    <dbReference type="NCBI Taxonomy" id="34317"/>
    <lineage>
        <taxon>Eukaryota</taxon>
        <taxon>Viridiplantae</taxon>
        <taxon>Streptophyta</taxon>
        <taxon>Embryophyta</taxon>
        <taxon>Tracheophyta</taxon>
        <taxon>Spermatophyta</taxon>
        <taxon>Magnoliopsida</taxon>
        <taxon>eudicotyledons</taxon>
        <taxon>Gunneridae</taxon>
        <taxon>Pentapetalae</taxon>
        <taxon>rosids</taxon>
        <taxon>malvids</taxon>
        <taxon>Myrtales</taxon>
        <taxon>Myrtaceae</taxon>
        <taxon>Myrtoideae</taxon>
        <taxon>Eucalypteae</taxon>
        <taxon>Eucalyptus</taxon>
    </lineage>
</organism>
<protein>
    <recommendedName>
        <fullName evidence="11">CLAVATA3/ESR (CLE)-related protein</fullName>
    </recommendedName>
</protein>
<evidence type="ECO:0000256" key="1">
    <source>
        <dbReference type="ARBA" id="ARBA00004239"/>
    </source>
</evidence>
<evidence type="ECO:0000256" key="2">
    <source>
        <dbReference type="ARBA" id="ARBA00005416"/>
    </source>
</evidence>
<gene>
    <name evidence="9" type="ORF">ACJRO7_023229</name>
</gene>
<sequence>MAHFTKAHILTLCLLLLMVSSDARLISNGFSDVPKQINSEIILRNLGYSVPKSGNVPRRMMQGVETDKTAPGGPDPQHH</sequence>
<comment type="subcellular location">
    <subcellularLocation>
        <location evidence="1">Secreted</location>
        <location evidence="1">Extracellular space</location>
    </subcellularLocation>
</comment>
<keyword evidence="6" id="KW-0325">Glycoprotein</keyword>
<evidence type="ECO:0000256" key="5">
    <source>
        <dbReference type="ARBA" id="ARBA00022782"/>
    </source>
</evidence>
<evidence type="ECO:0000256" key="8">
    <source>
        <dbReference type="SAM" id="SignalP"/>
    </source>
</evidence>
<evidence type="ECO:0000256" key="7">
    <source>
        <dbReference type="ARBA" id="ARBA00023278"/>
    </source>
</evidence>
<dbReference type="EMBL" id="JBJKBG010000006">
    <property type="protein sequence ID" value="KAL3733844.1"/>
    <property type="molecule type" value="Genomic_DNA"/>
</dbReference>
<keyword evidence="5" id="KW-0221">Differentiation</keyword>
<keyword evidence="7" id="KW-0379">Hydroxylation</keyword>
<feature type="chain" id="PRO_5044845930" description="CLAVATA3/ESR (CLE)-related protein" evidence="8">
    <location>
        <begin position="24"/>
        <end position="79"/>
    </location>
</feature>
<evidence type="ECO:0000256" key="3">
    <source>
        <dbReference type="ARBA" id="ARBA00022525"/>
    </source>
</evidence>
<comment type="similarity">
    <text evidence="2">Belongs to the CLV3/ESR signal peptide family.</text>
</comment>
<dbReference type="Proteomes" id="UP001634007">
    <property type="component" value="Unassembled WGS sequence"/>
</dbReference>
<proteinExistence type="inferred from homology"/>
<dbReference type="PANTHER" id="PTHR36016:SF4">
    <property type="entry name" value="CLAVATA3_ESR (CLE) GENE FAMILY MEMBER"/>
    <property type="match status" value="1"/>
</dbReference>
<name>A0ABD3K631_EUCGL</name>
<dbReference type="GO" id="GO:0005576">
    <property type="term" value="C:extracellular region"/>
    <property type="evidence" value="ECO:0007669"/>
    <property type="project" value="UniProtKB-SubCell"/>
</dbReference>
<dbReference type="InterPro" id="IPR039617">
    <property type="entry name" value="CLAVATA3-CLE"/>
</dbReference>
<keyword evidence="3" id="KW-0964">Secreted</keyword>
<evidence type="ECO:0000256" key="6">
    <source>
        <dbReference type="ARBA" id="ARBA00023180"/>
    </source>
</evidence>
<comment type="caution">
    <text evidence="9">The sequence shown here is derived from an EMBL/GenBank/DDBJ whole genome shotgun (WGS) entry which is preliminary data.</text>
</comment>
<evidence type="ECO:0000256" key="4">
    <source>
        <dbReference type="ARBA" id="ARBA00022729"/>
    </source>
</evidence>
<dbReference type="PANTHER" id="PTHR36016">
    <property type="entry name" value="CLAVATA3/ESR (CLE)-RELATED PROTEIN 7"/>
    <property type="match status" value="1"/>
</dbReference>
<evidence type="ECO:0000313" key="10">
    <source>
        <dbReference type="Proteomes" id="UP001634007"/>
    </source>
</evidence>
<feature type="signal peptide" evidence="8">
    <location>
        <begin position="1"/>
        <end position="23"/>
    </location>
</feature>
<evidence type="ECO:0000313" key="9">
    <source>
        <dbReference type="EMBL" id="KAL3733844.1"/>
    </source>
</evidence>
<dbReference type="GO" id="GO:0030154">
    <property type="term" value="P:cell differentiation"/>
    <property type="evidence" value="ECO:0007669"/>
    <property type="project" value="UniProtKB-KW"/>
</dbReference>